<keyword evidence="1" id="KW-0175">Coiled coil</keyword>
<evidence type="ECO:0000256" key="1">
    <source>
        <dbReference type="SAM" id="Coils"/>
    </source>
</evidence>
<gene>
    <name evidence="2" type="ORF">UFOVP318_9</name>
</gene>
<proteinExistence type="predicted"/>
<feature type="coiled-coil region" evidence="1">
    <location>
        <begin position="302"/>
        <end position="333"/>
    </location>
</feature>
<organism evidence="2">
    <name type="scientific">uncultured Caudovirales phage</name>
    <dbReference type="NCBI Taxonomy" id="2100421"/>
    <lineage>
        <taxon>Viruses</taxon>
        <taxon>Duplodnaviria</taxon>
        <taxon>Heunggongvirae</taxon>
        <taxon>Uroviricota</taxon>
        <taxon>Caudoviricetes</taxon>
        <taxon>Peduoviridae</taxon>
        <taxon>Maltschvirus</taxon>
        <taxon>Maltschvirus maltsch</taxon>
    </lineage>
</organism>
<feature type="coiled-coil region" evidence="1">
    <location>
        <begin position="364"/>
        <end position="395"/>
    </location>
</feature>
<accession>A0A6J5LSM8</accession>
<name>A0A6J5LSM8_9CAUD</name>
<reference evidence="2" key="1">
    <citation type="submission" date="2020-04" db="EMBL/GenBank/DDBJ databases">
        <authorList>
            <person name="Chiriac C."/>
            <person name="Salcher M."/>
            <person name="Ghai R."/>
            <person name="Kavagutti S V."/>
        </authorList>
    </citation>
    <scope>NUCLEOTIDE SEQUENCE</scope>
</reference>
<protein>
    <submittedName>
        <fullName evidence="2">Uncharacterized protein</fullName>
    </submittedName>
</protein>
<sequence>MAKKEVGVKVKVDTGEAQDSVGKLNEDLKKTGQAADKAGDAAKKSTGMFSTLGNAVKALGIVTVIAGAFNFFREALGKNQKVADTLAAVFGTIASVLNQLVNIVIDATTEVGKSTNGFDALGKVMDGLLRVVINPFKLSFFGIKLAIQGAQLAWEKSPFGNGDPGRIKELNDSISETAENLKNTAVDQFEAGKQIITNFVDAASSIGDVVTKTIDGTKKINIGATFEQQKAIVSLKNNAELAAATLGGLIEKYDRLAEQQRQIRDDETKSIDERIKANEELGKTLELQRKAQLAQAAQILAAAQAEANADKTNIQLQKAVIEAKNNVAGVEAQITGLLSEQKVNAIGLAKIKIELGKQETQATNQRLLNEQKAAVELIKNENDKLAAKKKIFEEESKLEIARLEANVKATNAGTEARKAAEIELANKKSELAIQGQALDQQILETGLNKQLEQINKQKEIYQMDFQMRADLINQEAALLEEQFQKKLITDEQYLAAKRNITAQENQLEIDKLNAKKQAVDGIISLFGAETNVGRAALIVKQVLAAQEMIMEAKKTIFFGKSALAKSAVAVAEGSAQTAKIGFPQNIPMLIGYAVQAAGIIMAIRQAVKGIGGATGNMGGSPPPPNITAPVTPALAPQVVATQVNTAAVNQMGNRAARAYVLNSDIQNDNQRNAYIDRNASIG</sequence>
<evidence type="ECO:0000313" key="2">
    <source>
        <dbReference type="EMBL" id="CAB4137141.1"/>
    </source>
</evidence>
<dbReference type="EMBL" id="LR796337">
    <property type="protein sequence ID" value="CAB4137141.1"/>
    <property type="molecule type" value="Genomic_DNA"/>
</dbReference>